<dbReference type="GO" id="GO:0019005">
    <property type="term" value="C:SCF ubiquitin ligase complex"/>
    <property type="evidence" value="ECO:0007669"/>
    <property type="project" value="TreeGrafter"/>
</dbReference>
<dbReference type="SMART" id="SM00368">
    <property type="entry name" value="LRR_RI"/>
    <property type="match status" value="2"/>
</dbReference>
<comment type="caution">
    <text evidence="1">The sequence shown here is derived from an EMBL/GenBank/DDBJ whole genome shotgun (WGS) entry which is preliminary data.</text>
</comment>
<feature type="non-terminal residue" evidence="1">
    <location>
        <position position="1"/>
    </location>
</feature>
<organism evidence="1 2">
    <name type="scientific">Euroglyphus maynei</name>
    <name type="common">Mayne's house dust mite</name>
    <dbReference type="NCBI Taxonomy" id="6958"/>
    <lineage>
        <taxon>Eukaryota</taxon>
        <taxon>Metazoa</taxon>
        <taxon>Ecdysozoa</taxon>
        <taxon>Arthropoda</taxon>
        <taxon>Chelicerata</taxon>
        <taxon>Arachnida</taxon>
        <taxon>Acari</taxon>
        <taxon>Acariformes</taxon>
        <taxon>Sarcoptiformes</taxon>
        <taxon>Astigmata</taxon>
        <taxon>Psoroptidia</taxon>
        <taxon>Analgoidea</taxon>
        <taxon>Pyroglyphidae</taxon>
        <taxon>Pyroglyphinae</taxon>
        <taxon>Euroglyphus</taxon>
    </lineage>
</organism>
<dbReference type="PANTHER" id="PTHR13318">
    <property type="entry name" value="PARTNER OF PAIRED, ISOFORM B-RELATED"/>
    <property type="match status" value="1"/>
</dbReference>
<dbReference type="InterPro" id="IPR032675">
    <property type="entry name" value="LRR_dom_sf"/>
</dbReference>
<dbReference type="SUPFAM" id="SSF52047">
    <property type="entry name" value="RNI-like"/>
    <property type="match status" value="1"/>
</dbReference>
<protein>
    <submittedName>
        <fullName evidence="1">Uncharacterized protein</fullName>
    </submittedName>
</protein>
<dbReference type="Pfam" id="PF13516">
    <property type="entry name" value="LRR_6"/>
    <property type="match status" value="1"/>
</dbReference>
<keyword evidence="2" id="KW-1185">Reference proteome</keyword>
<gene>
    <name evidence="1" type="ORF">BLA29_004686</name>
</gene>
<dbReference type="GO" id="GO:0031146">
    <property type="term" value="P:SCF-dependent proteasomal ubiquitin-dependent protein catabolic process"/>
    <property type="evidence" value="ECO:0007669"/>
    <property type="project" value="TreeGrafter"/>
</dbReference>
<dbReference type="SMART" id="SM00367">
    <property type="entry name" value="LRR_CC"/>
    <property type="match status" value="2"/>
</dbReference>
<dbReference type="Proteomes" id="UP000194236">
    <property type="component" value="Unassembled WGS sequence"/>
</dbReference>
<accession>A0A1Y3ANU0</accession>
<reference evidence="1 2" key="1">
    <citation type="submission" date="2017-03" db="EMBL/GenBank/DDBJ databases">
        <title>Genome Survey of Euroglyphus maynei.</title>
        <authorList>
            <person name="Arlian L.G."/>
            <person name="Morgan M.S."/>
            <person name="Rider S.D."/>
        </authorList>
    </citation>
    <scope>NUCLEOTIDE SEQUENCE [LARGE SCALE GENOMIC DNA]</scope>
    <source>
        <strain evidence="1">Arlian Lab</strain>
        <tissue evidence="1">Whole body</tissue>
    </source>
</reference>
<name>A0A1Y3ANU0_EURMA</name>
<dbReference type="InterPro" id="IPR006553">
    <property type="entry name" value="Leu-rich_rpt_Cys-con_subtyp"/>
</dbReference>
<dbReference type="AlphaFoldDB" id="A0A1Y3ANU0"/>
<evidence type="ECO:0000313" key="1">
    <source>
        <dbReference type="EMBL" id="OTF69687.1"/>
    </source>
</evidence>
<sequence>FFHQQKKGGPKKLTLPSRSTDADLARLLSAGSFGDLESLSLAFTQVTSASAHHLIKLPSLRYLNLWSTQFTDSGVQLLAEHLTQLQVLNLCETPVTDKGLLYLTALKDLRKLNLNSTNLSSQTYEKLKQKLPSLQDVDVRYTDAW</sequence>
<dbReference type="EMBL" id="MUJZ01069254">
    <property type="protein sequence ID" value="OTF69687.1"/>
    <property type="molecule type" value="Genomic_DNA"/>
</dbReference>
<proteinExistence type="predicted"/>
<evidence type="ECO:0000313" key="2">
    <source>
        <dbReference type="Proteomes" id="UP000194236"/>
    </source>
</evidence>
<dbReference type="Gene3D" id="3.80.10.10">
    <property type="entry name" value="Ribonuclease Inhibitor"/>
    <property type="match status" value="1"/>
</dbReference>
<dbReference type="OrthoDB" id="10056090at2759"/>
<dbReference type="InterPro" id="IPR001611">
    <property type="entry name" value="Leu-rich_rpt"/>
</dbReference>